<feature type="coiled-coil region" evidence="1">
    <location>
        <begin position="50"/>
        <end position="77"/>
    </location>
</feature>
<organism evidence="2 3">
    <name type="scientific">Paenibacillus odorifer</name>
    <dbReference type="NCBI Taxonomy" id="189426"/>
    <lineage>
        <taxon>Bacteria</taxon>
        <taxon>Bacillati</taxon>
        <taxon>Bacillota</taxon>
        <taxon>Bacilli</taxon>
        <taxon>Bacillales</taxon>
        <taxon>Paenibacillaceae</taxon>
        <taxon>Paenibacillus</taxon>
    </lineage>
</organism>
<dbReference type="RefSeq" id="WP_076220993.1">
    <property type="nucleotide sequence ID" value="NZ_MPVP01000635.1"/>
</dbReference>
<dbReference type="EMBL" id="MPVP01000635">
    <property type="protein sequence ID" value="OMC95948.1"/>
    <property type="molecule type" value="Genomic_DNA"/>
</dbReference>
<evidence type="ECO:0000256" key="1">
    <source>
        <dbReference type="SAM" id="Coils"/>
    </source>
</evidence>
<comment type="caution">
    <text evidence="2">The sequence shown here is derived from an EMBL/GenBank/DDBJ whole genome shotgun (WGS) entry which is preliminary data.</text>
</comment>
<reference evidence="2 3" key="1">
    <citation type="submission" date="2016-11" db="EMBL/GenBank/DDBJ databases">
        <title>Paenibacillus species isolates.</title>
        <authorList>
            <person name="Beno S.M."/>
        </authorList>
    </citation>
    <scope>NUCLEOTIDE SEQUENCE [LARGE SCALE GENOMIC DNA]</scope>
    <source>
        <strain evidence="2 3">FSL H7-0433</strain>
    </source>
</reference>
<gene>
    <name evidence="2" type="ORF">BSO21_33710</name>
</gene>
<sequence length="130" mass="14735">MSESGKVSLPTPERIEEIKQTADDSWFAADNSRGAEAHLRGEVFALCEGMNELLAALKESEQQVKDLKEDKRKILAVHDEQCARSSEYYNELIFVKGKSSEAQQTIARQQKKIEWFENNHMGFVDGEAQS</sequence>
<keyword evidence="1" id="KW-0175">Coiled coil</keyword>
<dbReference type="Proteomes" id="UP000187158">
    <property type="component" value="Unassembled WGS sequence"/>
</dbReference>
<evidence type="ECO:0000313" key="2">
    <source>
        <dbReference type="EMBL" id="OMC95948.1"/>
    </source>
</evidence>
<name>A0ABX3GC94_9BACL</name>
<evidence type="ECO:0000313" key="3">
    <source>
        <dbReference type="Proteomes" id="UP000187158"/>
    </source>
</evidence>
<protein>
    <submittedName>
        <fullName evidence="2">Uncharacterized protein</fullName>
    </submittedName>
</protein>
<accession>A0ABX3GC94</accession>
<proteinExistence type="predicted"/>
<keyword evidence="3" id="KW-1185">Reference proteome</keyword>